<proteinExistence type="predicted"/>
<keyword evidence="2" id="KW-1185">Reference proteome</keyword>
<name>R7Q7C7_CHOCR</name>
<gene>
    <name evidence="1" type="ORF">CHC_T00002519001</name>
</gene>
<dbReference type="KEGG" id="ccp:CHC_T00002519001"/>
<organism evidence="1 2">
    <name type="scientific">Chondrus crispus</name>
    <name type="common">Carrageen Irish moss</name>
    <name type="synonym">Polymorpha crispa</name>
    <dbReference type="NCBI Taxonomy" id="2769"/>
    <lineage>
        <taxon>Eukaryota</taxon>
        <taxon>Rhodophyta</taxon>
        <taxon>Florideophyceae</taxon>
        <taxon>Rhodymeniophycidae</taxon>
        <taxon>Gigartinales</taxon>
        <taxon>Gigartinaceae</taxon>
        <taxon>Chondrus</taxon>
    </lineage>
</organism>
<dbReference type="GeneID" id="17321267"/>
<evidence type="ECO:0000313" key="2">
    <source>
        <dbReference type="Proteomes" id="UP000012073"/>
    </source>
</evidence>
<dbReference type="Gramene" id="CDF33733">
    <property type="protein sequence ID" value="CDF33733"/>
    <property type="gene ID" value="CHC_T00002519001"/>
</dbReference>
<dbReference type="AlphaFoldDB" id="R7Q7C7"/>
<accession>R7Q7C7</accession>
<dbReference type="EMBL" id="HG001656">
    <property type="protein sequence ID" value="CDF33733.1"/>
    <property type="molecule type" value="Genomic_DNA"/>
</dbReference>
<dbReference type="RefSeq" id="XP_005713552.1">
    <property type="nucleotide sequence ID" value="XM_005713495.1"/>
</dbReference>
<sequence>METPAHVLQAKLHRPPRDRGLICLHDATGRPSFIRFRYYCVQHTGRLGIPPRTRRAIAPLDPGMNRAVVAGEEGKLTSKPSQVRTWAVKVVGGPEM</sequence>
<protein>
    <submittedName>
        <fullName evidence="1">Uncharacterized protein</fullName>
    </submittedName>
</protein>
<dbReference type="Proteomes" id="UP000012073">
    <property type="component" value="Unassembled WGS sequence"/>
</dbReference>
<evidence type="ECO:0000313" key="1">
    <source>
        <dbReference type="EMBL" id="CDF33733.1"/>
    </source>
</evidence>
<reference evidence="2" key="1">
    <citation type="journal article" date="2013" name="Proc. Natl. Acad. Sci. U.S.A.">
        <title>Genome structure and metabolic features in the red seaweed Chondrus crispus shed light on evolution of the Archaeplastida.</title>
        <authorList>
            <person name="Collen J."/>
            <person name="Porcel B."/>
            <person name="Carre W."/>
            <person name="Ball S.G."/>
            <person name="Chaparro C."/>
            <person name="Tonon T."/>
            <person name="Barbeyron T."/>
            <person name="Michel G."/>
            <person name="Noel B."/>
            <person name="Valentin K."/>
            <person name="Elias M."/>
            <person name="Artiguenave F."/>
            <person name="Arun A."/>
            <person name="Aury J.M."/>
            <person name="Barbosa-Neto J.F."/>
            <person name="Bothwell J.H."/>
            <person name="Bouget F.Y."/>
            <person name="Brillet L."/>
            <person name="Cabello-Hurtado F."/>
            <person name="Capella-Gutierrez S."/>
            <person name="Charrier B."/>
            <person name="Cladiere L."/>
            <person name="Cock J.M."/>
            <person name="Coelho S.M."/>
            <person name="Colleoni C."/>
            <person name="Czjzek M."/>
            <person name="Da Silva C."/>
            <person name="Delage L."/>
            <person name="Denoeud F."/>
            <person name="Deschamps P."/>
            <person name="Dittami S.M."/>
            <person name="Gabaldon T."/>
            <person name="Gachon C.M."/>
            <person name="Groisillier A."/>
            <person name="Herve C."/>
            <person name="Jabbari K."/>
            <person name="Katinka M."/>
            <person name="Kloareg B."/>
            <person name="Kowalczyk N."/>
            <person name="Labadie K."/>
            <person name="Leblanc C."/>
            <person name="Lopez P.J."/>
            <person name="McLachlan D.H."/>
            <person name="Meslet-Cladiere L."/>
            <person name="Moustafa A."/>
            <person name="Nehr Z."/>
            <person name="Nyvall Collen P."/>
            <person name="Panaud O."/>
            <person name="Partensky F."/>
            <person name="Poulain J."/>
            <person name="Rensing S.A."/>
            <person name="Rousvoal S."/>
            <person name="Samson G."/>
            <person name="Symeonidi A."/>
            <person name="Weissenbach J."/>
            <person name="Zambounis A."/>
            <person name="Wincker P."/>
            <person name="Boyen C."/>
        </authorList>
    </citation>
    <scope>NUCLEOTIDE SEQUENCE [LARGE SCALE GENOMIC DNA]</scope>
    <source>
        <strain evidence="2">cv. Stackhouse</strain>
    </source>
</reference>